<gene>
    <name evidence="3" type="ORF">Sradi_3629700</name>
</gene>
<protein>
    <submittedName>
        <fullName evidence="3">Mitochondrial protein</fullName>
    </submittedName>
</protein>
<dbReference type="Pfam" id="PF00078">
    <property type="entry name" value="RVT_1"/>
    <property type="match status" value="1"/>
</dbReference>
<dbReference type="InterPro" id="IPR044730">
    <property type="entry name" value="RNase_H-like_dom_plant"/>
</dbReference>
<dbReference type="InterPro" id="IPR012337">
    <property type="entry name" value="RNaseH-like_sf"/>
</dbReference>
<dbReference type="PANTHER" id="PTHR47074">
    <property type="entry name" value="BNAC02G40300D PROTEIN"/>
    <property type="match status" value="1"/>
</dbReference>
<dbReference type="Pfam" id="PF13456">
    <property type="entry name" value="RVT_3"/>
    <property type="match status" value="1"/>
</dbReference>
<organism evidence="3">
    <name type="scientific">Sesamum radiatum</name>
    <name type="common">Black benniseed</name>
    <dbReference type="NCBI Taxonomy" id="300843"/>
    <lineage>
        <taxon>Eukaryota</taxon>
        <taxon>Viridiplantae</taxon>
        <taxon>Streptophyta</taxon>
        <taxon>Embryophyta</taxon>
        <taxon>Tracheophyta</taxon>
        <taxon>Spermatophyta</taxon>
        <taxon>Magnoliopsida</taxon>
        <taxon>eudicotyledons</taxon>
        <taxon>Gunneridae</taxon>
        <taxon>Pentapetalae</taxon>
        <taxon>asterids</taxon>
        <taxon>lamiids</taxon>
        <taxon>Lamiales</taxon>
        <taxon>Pedaliaceae</taxon>
        <taxon>Sesamum</taxon>
    </lineage>
</organism>
<dbReference type="AlphaFoldDB" id="A0AAW2QIC1"/>
<evidence type="ECO:0000313" key="3">
    <source>
        <dbReference type="EMBL" id="KAL0367396.1"/>
    </source>
</evidence>
<name>A0AAW2QIC1_SESRA</name>
<dbReference type="EMBL" id="JACGWJ010000015">
    <property type="protein sequence ID" value="KAL0367396.1"/>
    <property type="molecule type" value="Genomic_DNA"/>
</dbReference>
<feature type="domain" description="RNase H type-1" evidence="2">
    <location>
        <begin position="334"/>
        <end position="456"/>
    </location>
</feature>
<dbReference type="InterPro" id="IPR036397">
    <property type="entry name" value="RNaseH_sf"/>
</dbReference>
<dbReference type="InterPro" id="IPR000477">
    <property type="entry name" value="RT_dom"/>
</dbReference>
<dbReference type="CDD" id="cd06222">
    <property type="entry name" value="RNase_H_like"/>
    <property type="match status" value="1"/>
</dbReference>
<dbReference type="InterPro" id="IPR002156">
    <property type="entry name" value="RNaseH_domain"/>
</dbReference>
<dbReference type="GO" id="GO:0004523">
    <property type="term" value="F:RNA-DNA hybrid ribonuclease activity"/>
    <property type="evidence" value="ECO:0007669"/>
    <property type="project" value="InterPro"/>
</dbReference>
<proteinExistence type="predicted"/>
<dbReference type="SUPFAM" id="SSF53098">
    <property type="entry name" value="Ribonuclease H-like"/>
    <property type="match status" value="1"/>
</dbReference>
<reference evidence="3" key="1">
    <citation type="submission" date="2020-06" db="EMBL/GenBank/DDBJ databases">
        <authorList>
            <person name="Li T."/>
            <person name="Hu X."/>
            <person name="Zhang T."/>
            <person name="Song X."/>
            <person name="Zhang H."/>
            <person name="Dai N."/>
            <person name="Sheng W."/>
            <person name="Hou X."/>
            <person name="Wei L."/>
        </authorList>
    </citation>
    <scope>NUCLEOTIDE SEQUENCE</scope>
    <source>
        <strain evidence="3">G02</strain>
        <tissue evidence="3">Leaf</tissue>
    </source>
</reference>
<dbReference type="Gene3D" id="3.30.420.10">
    <property type="entry name" value="Ribonuclease H-like superfamily/Ribonuclease H"/>
    <property type="match status" value="1"/>
</dbReference>
<dbReference type="PANTHER" id="PTHR47074:SF11">
    <property type="entry name" value="REVERSE TRANSCRIPTASE-LIKE PROTEIN"/>
    <property type="match status" value="1"/>
</dbReference>
<evidence type="ECO:0000259" key="2">
    <source>
        <dbReference type="Pfam" id="PF13456"/>
    </source>
</evidence>
<reference evidence="3" key="2">
    <citation type="journal article" date="2024" name="Plant">
        <title>Genomic evolution and insights into agronomic trait innovations of Sesamum species.</title>
        <authorList>
            <person name="Miao H."/>
            <person name="Wang L."/>
            <person name="Qu L."/>
            <person name="Liu H."/>
            <person name="Sun Y."/>
            <person name="Le M."/>
            <person name="Wang Q."/>
            <person name="Wei S."/>
            <person name="Zheng Y."/>
            <person name="Lin W."/>
            <person name="Duan Y."/>
            <person name="Cao H."/>
            <person name="Xiong S."/>
            <person name="Wang X."/>
            <person name="Wei L."/>
            <person name="Li C."/>
            <person name="Ma Q."/>
            <person name="Ju M."/>
            <person name="Zhao R."/>
            <person name="Li G."/>
            <person name="Mu C."/>
            <person name="Tian Q."/>
            <person name="Mei H."/>
            <person name="Zhang T."/>
            <person name="Gao T."/>
            <person name="Zhang H."/>
        </authorList>
    </citation>
    <scope>NUCLEOTIDE SEQUENCE</scope>
    <source>
        <strain evidence="3">G02</strain>
    </source>
</reference>
<dbReference type="InterPro" id="IPR052929">
    <property type="entry name" value="RNase_H-like_EbsB-rel"/>
</dbReference>
<dbReference type="GO" id="GO:0003676">
    <property type="term" value="F:nucleic acid binding"/>
    <property type="evidence" value="ECO:0007669"/>
    <property type="project" value="InterPro"/>
</dbReference>
<feature type="domain" description="Reverse transcriptase" evidence="1">
    <location>
        <begin position="2"/>
        <end position="88"/>
    </location>
</feature>
<comment type="caution">
    <text evidence="3">The sequence shown here is derived from an EMBL/GenBank/DDBJ whole genome shotgun (WGS) entry which is preliminary data.</text>
</comment>
<sequence length="481" mass="53272">MAIRLDISKTYDKVEWSFIWKVLLKLEFHSHFVDLVLLCVSSVSYSIILSGRQFGHITPRSGLRQGDPLSPYLFLLCMDVLTSLISKAESNGDLWASGQEVNLVKSVIAFSRNTPMHIRRDISEGLGIPCADKHEKYLGLPLVIGRSKRKSSPLSGIKFDLTSTTGMSVNFPKQIDLWIPENSSFKPSLRLDPLPPPTTVDQLFASEGGHWNVPLIESTFPSYDDQTTLSIPIGRTDLQDDIIRHHTKSGSFSVKSTYHLVPILETGFLPPKFVVHSVTLKMKLGVIHSCYIPLAAWFGVSLIFNEITASAPCSNTTSVSSSWCPPEGGFVKINYDAALFLDIGDFGIGIIARDHNGNCLAWLFTMPSSKYSPEIAEVWATRAAINLGCRSQWDKIVIEGDCANLVMQLVNHEGYSSSTEVIILDICAIYPWFLSCSFSLVRREGNSVAHSIARSAIIFDEGRTNLPPHCIEHLLADMPSL</sequence>
<accession>A0AAW2QIC1</accession>
<evidence type="ECO:0000259" key="1">
    <source>
        <dbReference type="Pfam" id="PF00078"/>
    </source>
</evidence>